<dbReference type="GO" id="GO:0022857">
    <property type="term" value="F:transmembrane transporter activity"/>
    <property type="evidence" value="ECO:0007669"/>
    <property type="project" value="InterPro"/>
</dbReference>
<feature type="transmembrane region" description="Helical" evidence="6">
    <location>
        <begin position="412"/>
        <end position="429"/>
    </location>
</feature>
<feature type="transmembrane region" description="Helical" evidence="6">
    <location>
        <begin position="380"/>
        <end position="400"/>
    </location>
</feature>
<feature type="transmembrane region" description="Helical" evidence="6">
    <location>
        <begin position="284"/>
        <end position="305"/>
    </location>
</feature>
<dbReference type="InterPro" id="IPR036259">
    <property type="entry name" value="MFS_trans_sf"/>
</dbReference>
<evidence type="ECO:0000256" key="2">
    <source>
        <dbReference type="ARBA" id="ARBA00022448"/>
    </source>
</evidence>
<evidence type="ECO:0000256" key="3">
    <source>
        <dbReference type="ARBA" id="ARBA00022692"/>
    </source>
</evidence>
<evidence type="ECO:0000256" key="4">
    <source>
        <dbReference type="ARBA" id="ARBA00022989"/>
    </source>
</evidence>
<evidence type="ECO:0000259" key="7">
    <source>
        <dbReference type="PROSITE" id="PS50850"/>
    </source>
</evidence>
<feature type="transmembrane region" description="Helical" evidence="6">
    <location>
        <begin position="215"/>
        <end position="232"/>
    </location>
</feature>
<comment type="caution">
    <text evidence="8">The sequence shown here is derived from an EMBL/GenBank/DDBJ whole genome shotgun (WGS) entry which is preliminary data.</text>
</comment>
<dbReference type="AlphaFoldDB" id="A0A3A1UAV7"/>
<dbReference type="InterPro" id="IPR011701">
    <property type="entry name" value="MFS"/>
</dbReference>
<dbReference type="Gene3D" id="1.20.1250.20">
    <property type="entry name" value="MFS general substrate transporter like domains"/>
    <property type="match status" value="1"/>
</dbReference>
<feature type="domain" description="Major facilitator superfamily (MFS) profile" evidence="7">
    <location>
        <begin position="1"/>
        <end position="437"/>
    </location>
</feature>
<feature type="transmembrane region" description="Helical" evidence="6">
    <location>
        <begin position="121"/>
        <end position="142"/>
    </location>
</feature>
<feature type="transmembrane region" description="Helical" evidence="6">
    <location>
        <begin position="7"/>
        <end position="28"/>
    </location>
</feature>
<proteinExistence type="predicted"/>
<keyword evidence="4 6" id="KW-1133">Transmembrane helix</keyword>
<feature type="transmembrane region" description="Helical" evidence="6">
    <location>
        <begin position="154"/>
        <end position="175"/>
    </location>
</feature>
<dbReference type="PANTHER" id="PTHR23501">
    <property type="entry name" value="MAJOR FACILITATOR SUPERFAMILY"/>
    <property type="match status" value="1"/>
</dbReference>
<keyword evidence="3 6" id="KW-0812">Transmembrane</keyword>
<feature type="transmembrane region" description="Helical" evidence="6">
    <location>
        <begin position="317"/>
        <end position="334"/>
    </location>
</feature>
<dbReference type="Proteomes" id="UP000265742">
    <property type="component" value="Unassembled WGS sequence"/>
</dbReference>
<evidence type="ECO:0000256" key="6">
    <source>
        <dbReference type="SAM" id="Phobius"/>
    </source>
</evidence>
<reference evidence="9" key="1">
    <citation type="submission" date="2018-09" db="EMBL/GenBank/DDBJ databases">
        <authorList>
            <person name="Kim I."/>
        </authorList>
    </citation>
    <scope>NUCLEOTIDE SEQUENCE [LARGE SCALE GENOMIC DNA]</scope>
    <source>
        <strain evidence="9">DD4a</strain>
    </source>
</reference>
<dbReference type="OrthoDB" id="3281800at2"/>
<evidence type="ECO:0000256" key="1">
    <source>
        <dbReference type="ARBA" id="ARBA00004429"/>
    </source>
</evidence>
<accession>A0A3A1UAV7</accession>
<sequence>MVLGSILNPVNSSIVAVALVPIAVAFGAPAAETAWLVSALYVATAIGQPLVGRLVDVFGPRRLFLVGTVLTGVAGLLGALAPSVAVLVAARVVLGFGTCSGYPASMVLIRREAARTGQESPAGVLTALAIATQTVAVVGPTLGGVLVDLGGWRATFAINVPLSIAGVLLGLLVLPRDPAVPDAGRRLGRLDWAGVGLFAATLVALLLFLMGPHLATLWLLGAAVVAAAGFAARELRADDPFVDVRVFAGDRALLATFARSTLAATVSYGYLYGFSQWLEDGRGLSASAAGLVLLSTFLVGILVSVTTGRRPEVRPKLLVGGLVQVVVCAALLAVTGASPIWVLDVLAAVLGLPQGLLNLANQNALYFQADPARVGASAGLLRTFMYLGAIIASSASAGFFGRRADTVGLHELGLFMLGACVLLVVLVLADRSLGRIGDARE</sequence>
<dbReference type="PROSITE" id="PS50850">
    <property type="entry name" value="MFS"/>
    <property type="match status" value="1"/>
</dbReference>
<feature type="transmembrane region" description="Helical" evidence="6">
    <location>
        <begin position="88"/>
        <end position="109"/>
    </location>
</feature>
<feature type="transmembrane region" description="Helical" evidence="6">
    <location>
        <begin position="63"/>
        <end position="82"/>
    </location>
</feature>
<dbReference type="Pfam" id="PF07690">
    <property type="entry name" value="MFS_1"/>
    <property type="match status" value="1"/>
</dbReference>
<dbReference type="SUPFAM" id="SSF103473">
    <property type="entry name" value="MFS general substrate transporter"/>
    <property type="match status" value="1"/>
</dbReference>
<dbReference type="Gene3D" id="1.20.1720.10">
    <property type="entry name" value="Multidrug resistance protein D"/>
    <property type="match status" value="1"/>
</dbReference>
<keyword evidence="2" id="KW-0813">Transport</keyword>
<evidence type="ECO:0000313" key="8">
    <source>
        <dbReference type="EMBL" id="RIX31369.1"/>
    </source>
</evidence>
<keyword evidence="9" id="KW-1185">Reference proteome</keyword>
<comment type="subcellular location">
    <subcellularLocation>
        <location evidence="1">Cell inner membrane</location>
        <topology evidence="1">Multi-pass membrane protein</topology>
    </subcellularLocation>
</comment>
<dbReference type="PANTHER" id="PTHR23501:SF191">
    <property type="entry name" value="VACUOLAR BASIC AMINO ACID TRANSPORTER 4"/>
    <property type="match status" value="1"/>
</dbReference>
<evidence type="ECO:0000313" key="9">
    <source>
        <dbReference type="Proteomes" id="UP000265742"/>
    </source>
</evidence>
<evidence type="ECO:0000256" key="5">
    <source>
        <dbReference type="ARBA" id="ARBA00023136"/>
    </source>
</evidence>
<organism evidence="8 9">
    <name type="scientific">Amnibacterium setariae</name>
    <dbReference type="NCBI Taxonomy" id="2306585"/>
    <lineage>
        <taxon>Bacteria</taxon>
        <taxon>Bacillati</taxon>
        <taxon>Actinomycetota</taxon>
        <taxon>Actinomycetes</taxon>
        <taxon>Micrococcales</taxon>
        <taxon>Microbacteriaceae</taxon>
        <taxon>Amnibacterium</taxon>
    </lineage>
</organism>
<dbReference type="EMBL" id="QXTG01000001">
    <property type="protein sequence ID" value="RIX31369.1"/>
    <property type="molecule type" value="Genomic_DNA"/>
</dbReference>
<dbReference type="InterPro" id="IPR020846">
    <property type="entry name" value="MFS_dom"/>
</dbReference>
<gene>
    <name evidence="8" type="ORF">D1781_04385</name>
</gene>
<name>A0A3A1UAV7_9MICO</name>
<feature type="transmembrane region" description="Helical" evidence="6">
    <location>
        <begin position="252"/>
        <end position="272"/>
    </location>
</feature>
<keyword evidence="5 6" id="KW-0472">Membrane</keyword>
<feature type="transmembrane region" description="Helical" evidence="6">
    <location>
        <begin position="187"/>
        <end position="209"/>
    </location>
</feature>
<protein>
    <submittedName>
        <fullName evidence="8">MFS transporter</fullName>
    </submittedName>
</protein>
<feature type="transmembrane region" description="Helical" evidence="6">
    <location>
        <begin position="34"/>
        <end position="51"/>
    </location>
</feature>
<dbReference type="GO" id="GO:0005886">
    <property type="term" value="C:plasma membrane"/>
    <property type="evidence" value="ECO:0007669"/>
    <property type="project" value="UniProtKB-SubCell"/>
</dbReference>